<evidence type="ECO:0000313" key="3">
    <source>
        <dbReference type="EMBL" id="MDG0791457.1"/>
    </source>
</evidence>
<reference evidence="3 4" key="1">
    <citation type="submission" date="2022-10" db="EMBL/GenBank/DDBJ databases">
        <title>Comparative genomic analysis of Cohnella hashimotonis sp. nov., isolated from the International Space Station.</title>
        <authorList>
            <person name="Simpson A."/>
            <person name="Venkateswaran K."/>
        </authorList>
    </citation>
    <scope>NUCLEOTIDE SEQUENCE [LARGE SCALE GENOMIC DNA]</scope>
    <source>
        <strain evidence="3 4">DSM 18997</strain>
    </source>
</reference>
<evidence type="ECO:0000259" key="2">
    <source>
        <dbReference type="Pfam" id="PF13290"/>
    </source>
</evidence>
<evidence type="ECO:0000313" key="4">
    <source>
        <dbReference type="Proteomes" id="UP001153387"/>
    </source>
</evidence>
<feature type="chain" id="PRO_5040911226" evidence="1">
    <location>
        <begin position="25"/>
        <end position="307"/>
    </location>
</feature>
<sequence>MKSKAIWLLAYGMLVVVLPSHSHGNSPGTYEIEVDDLADWEQTYGHSDTLALRKVAGDGQDATRIAPSGAAGEALVYKTKGNLRSFAVQTHGRAAAGSGGLQFLISADGKSYRNVTPDVHEAPGQSPTVTYASRGFPLGTKYLKIAFAGGAGPEIGQVVLNDAAGIEASKPSGAVLYGSMILLTPKKEGEAVYYTTDGSDPRTSKTRKLYGSPIPIADDTVLKTTSANPASGPAKATDGISTYSYTPYPLAAPPKGIDDKLDDFGLTAVRANVYTATDNPAYYGGDGRRAVRATLGRGCSFTRPITT</sequence>
<proteinExistence type="predicted"/>
<dbReference type="RefSeq" id="WP_277565336.1">
    <property type="nucleotide sequence ID" value="NZ_JAPDHZ010000003.1"/>
</dbReference>
<feature type="signal peptide" evidence="1">
    <location>
        <begin position="1"/>
        <end position="24"/>
    </location>
</feature>
<evidence type="ECO:0000256" key="1">
    <source>
        <dbReference type="SAM" id="SignalP"/>
    </source>
</evidence>
<protein>
    <submittedName>
        <fullName evidence="3">Chitobiase/beta-hexosaminidase C-terminal domain-containing protein</fullName>
    </submittedName>
</protein>
<dbReference type="AlphaFoldDB" id="A0A9X4KG08"/>
<dbReference type="Pfam" id="PF13290">
    <property type="entry name" value="CHB_HEX_C_1"/>
    <property type="match status" value="1"/>
</dbReference>
<gene>
    <name evidence="3" type="ORF">OMP38_11705</name>
</gene>
<keyword evidence="4" id="KW-1185">Reference proteome</keyword>
<keyword evidence="1" id="KW-0732">Signal</keyword>
<organism evidence="3 4">
    <name type="scientific">Cohnella ginsengisoli</name>
    <dbReference type="NCBI Taxonomy" id="425004"/>
    <lineage>
        <taxon>Bacteria</taxon>
        <taxon>Bacillati</taxon>
        <taxon>Bacillota</taxon>
        <taxon>Bacilli</taxon>
        <taxon>Bacillales</taxon>
        <taxon>Paenibacillaceae</taxon>
        <taxon>Cohnella</taxon>
    </lineage>
</organism>
<accession>A0A9X4KG08</accession>
<comment type="caution">
    <text evidence="3">The sequence shown here is derived from an EMBL/GenBank/DDBJ whole genome shotgun (WGS) entry which is preliminary data.</text>
</comment>
<dbReference type="Proteomes" id="UP001153387">
    <property type="component" value="Unassembled WGS sequence"/>
</dbReference>
<feature type="domain" description="GH29D-like beta-sandwich" evidence="2">
    <location>
        <begin position="173"/>
        <end position="229"/>
    </location>
</feature>
<dbReference type="EMBL" id="JAPDHZ010000003">
    <property type="protein sequence ID" value="MDG0791457.1"/>
    <property type="molecule type" value="Genomic_DNA"/>
</dbReference>
<dbReference type="InterPro" id="IPR059177">
    <property type="entry name" value="GH29D-like_dom"/>
</dbReference>
<name>A0A9X4KG08_9BACL</name>